<evidence type="ECO:0000256" key="4">
    <source>
        <dbReference type="ARBA" id="ARBA00012438"/>
    </source>
</evidence>
<dbReference type="InterPro" id="IPR036097">
    <property type="entry name" value="HisK_dim/P_sf"/>
</dbReference>
<feature type="domain" description="Histidine kinase" evidence="13">
    <location>
        <begin position="278"/>
        <end position="496"/>
    </location>
</feature>
<dbReference type="SUPFAM" id="SSF55874">
    <property type="entry name" value="ATPase domain of HSP90 chaperone/DNA topoisomerase II/histidine kinase"/>
    <property type="match status" value="1"/>
</dbReference>
<dbReference type="EC" id="2.7.13.3" evidence="4"/>
<feature type="transmembrane region" description="Helical" evidence="12">
    <location>
        <begin position="179"/>
        <end position="200"/>
    </location>
</feature>
<comment type="caution">
    <text evidence="15">The sequence shown here is derived from an EMBL/GenBank/DDBJ whole genome shotgun (WGS) entry which is preliminary data.</text>
</comment>
<name>A0A9X2YZ84_9MYCO</name>
<evidence type="ECO:0000313" key="15">
    <source>
        <dbReference type="EMBL" id="MCV7420144.1"/>
    </source>
</evidence>
<dbReference type="Gene3D" id="6.10.340.10">
    <property type="match status" value="1"/>
</dbReference>
<dbReference type="CDD" id="cd00082">
    <property type="entry name" value="HisKA"/>
    <property type="match status" value="1"/>
</dbReference>
<dbReference type="FunFam" id="3.30.565.10:FF:000006">
    <property type="entry name" value="Sensor histidine kinase WalK"/>
    <property type="match status" value="1"/>
</dbReference>
<feature type="transmembrane region" description="Helical" evidence="12">
    <location>
        <begin position="24"/>
        <end position="45"/>
    </location>
</feature>
<dbReference type="SMART" id="SM00388">
    <property type="entry name" value="HisKA"/>
    <property type="match status" value="1"/>
</dbReference>
<evidence type="ECO:0000259" key="14">
    <source>
        <dbReference type="PROSITE" id="PS50885"/>
    </source>
</evidence>
<accession>A0A9X2YZ84</accession>
<evidence type="ECO:0000256" key="6">
    <source>
        <dbReference type="ARBA" id="ARBA00022679"/>
    </source>
</evidence>
<dbReference type="PROSITE" id="PS50885">
    <property type="entry name" value="HAMP"/>
    <property type="match status" value="1"/>
</dbReference>
<proteinExistence type="predicted"/>
<dbReference type="EMBL" id="JACKVK010000004">
    <property type="protein sequence ID" value="MCV7420144.1"/>
    <property type="molecule type" value="Genomic_DNA"/>
</dbReference>
<evidence type="ECO:0000256" key="9">
    <source>
        <dbReference type="ARBA" id="ARBA00022989"/>
    </source>
</evidence>
<dbReference type="RefSeq" id="WP_263994926.1">
    <property type="nucleotide sequence ID" value="NZ_JACKVK010000004.1"/>
</dbReference>
<evidence type="ECO:0000313" key="16">
    <source>
        <dbReference type="Proteomes" id="UP001141629"/>
    </source>
</evidence>
<dbReference type="InterPro" id="IPR003594">
    <property type="entry name" value="HATPase_dom"/>
</dbReference>
<dbReference type="Pfam" id="PF02518">
    <property type="entry name" value="HATPase_c"/>
    <property type="match status" value="1"/>
</dbReference>
<keyword evidence="10" id="KW-0902">Two-component regulatory system</keyword>
<dbReference type="InterPro" id="IPR050428">
    <property type="entry name" value="TCS_sensor_his_kinase"/>
</dbReference>
<dbReference type="Proteomes" id="UP001141629">
    <property type="component" value="Unassembled WGS sequence"/>
</dbReference>
<dbReference type="GO" id="GO:0000155">
    <property type="term" value="F:phosphorelay sensor kinase activity"/>
    <property type="evidence" value="ECO:0007669"/>
    <property type="project" value="InterPro"/>
</dbReference>
<evidence type="ECO:0000256" key="8">
    <source>
        <dbReference type="ARBA" id="ARBA00022777"/>
    </source>
</evidence>
<evidence type="ECO:0000256" key="2">
    <source>
        <dbReference type="ARBA" id="ARBA00001968"/>
    </source>
</evidence>
<dbReference type="PANTHER" id="PTHR45436:SF5">
    <property type="entry name" value="SENSOR HISTIDINE KINASE TRCS"/>
    <property type="match status" value="1"/>
</dbReference>
<dbReference type="SMART" id="SM00387">
    <property type="entry name" value="HATPase_c"/>
    <property type="match status" value="1"/>
</dbReference>
<dbReference type="GO" id="GO:0005886">
    <property type="term" value="C:plasma membrane"/>
    <property type="evidence" value="ECO:0007669"/>
    <property type="project" value="UniProtKB-SubCell"/>
</dbReference>
<organism evidence="15 16">
    <name type="scientific">Mycobacterium yunnanensis</name>
    <dbReference type="NCBI Taxonomy" id="368477"/>
    <lineage>
        <taxon>Bacteria</taxon>
        <taxon>Bacillati</taxon>
        <taxon>Actinomycetota</taxon>
        <taxon>Actinomycetes</taxon>
        <taxon>Mycobacteriales</taxon>
        <taxon>Mycobacteriaceae</taxon>
        <taxon>Mycobacterium</taxon>
    </lineage>
</organism>
<keyword evidence="9 12" id="KW-1133">Transmembrane helix</keyword>
<evidence type="ECO:0000256" key="3">
    <source>
        <dbReference type="ARBA" id="ARBA00004236"/>
    </source>
</evidence>
<keyword evidence="16" id="KW-1185">Reference proteome</keyword>
<dbReference type="SUPFAM" id="SSF47384">
    <property type="entry name" value="Homodimeric domain of signal transducing histidine kinase"/>
    <property type="match status" value="1"/>
</dbReference>
<evidence type="ECO:0000256" key="12">
    <source>
        <dbReference type="SAM" id="Phobius"/>
    </source>
</evidence>
<dbReference type="Gene3D" id="1.10.287.130">
    <property type="match status" value="1"/>
</dbReference>
<comment type="subcellular location">
    <subcellularLocation>
        <location evidence="3">Cell membrane</location>
    </subcellularLocation>
</comment>
<protein>
    <recommendedName>
        <fullName evidence="4">histidine kinase</fullName>
        <ecNumber evidence="4">2.7.13.3</ecNumber>
    </recommendedName>
</protein>
<evidence type="ECO:0000256" key="1">
    <source>
        <dbReference type="ARBA" id="ARBA00000085"/>
    </source>
</evidence>
<dbReference type="Gene3D" id="3.30.565.10">
    <property type="entry name" value="Histidine kinase-like ATPase, C-terminal domain"/>
    <property type="match status" value="1"/>
</dbReference>
<reference evidence="15" key="1">
    <citation type="submission" date="2020-07" db="EMBL/GenBank/DDBJ databases">
        <authorList>
            <person name="Pettersson B.M.F."/>
            <person name="Behra P.R.K."/>
            <person name="Ramesh M."/>
            <person name="Das S."/>
            <person name="Dasgupta S."/>
            <person name="Kirsebom L.A."/>
        </authorList>
    </citation>
    <scope>NUCLEOTIDE SEQUENCE</scope>
    <source>
        <strain evidence="15">DSM 44838</strain>
    </source>
</reference>
<feature type="domain" description="HAMP" evidence="14">
    <location>
        <begin position="201"/>
        <end position="263"/>
    </location>
</feature>
<dbReference type="PANTHER" id="PTHR45436">
    <property type="entry name" value="SENSOR HISTIDINE KINASE YKOH"/>
    <property type="match status" value="1"/>
</dbReference>
<evidence type="ECO:0000256" key="7">
    <source>
        <dbReference type="ARBA" id="ARBA00022692"/>
    </source>
</evidence>
<dbReference type="InterPro" id="IPR003660">
    <property type="entry name" value="HAMP_dom"/>
</dbReference>
<dbReference type="InterPro" id="IPR005467">
    <property type="entry name" value="His_kinase_dom"/>
</dbReference>
<evidence type="ECO:0000256" key="10">
    <source>
        <dbReference type="ARBA" id="ARBA00023012"/>
    </source>
</evidence>
<dbReference type="InterPro" id="IPR036890">
    <property type="entry name" value="HATPase_C_sf"/>
</dbReference>
<comment type="catalytic activity">
    <reaction evidence="1">
        <text>ATP + protein L-histidine = ADP + protein N-phospho-L-histidine.</text>
        <dbReference type="EC" id="2.7.13.3"/>
    </reaction>
</comment>
<evidence type="ECO:0000256" key="5">
    <source>
        <dbReference type="ARBA" id="ARBA00022553"/>
    </source>
</evidence>
<keyword evidence="11 12" id="KW-0472">Membrane</keyword>
<dbReference type="Pfam" id="PF00512">
    <property type="entry name" value="HisKA"/>
    <property type="match status" value="1"/>
</dbReference>
<keyword evidence="8 15" id="KW-0418">Kinase</keyword>
<reference evidence="15" key="2">
    <citation type="journal article" date="2022" name="BMC Genomics">
        <title>Comparative genome analysis of mycobacteria focusing on tRNA and non-coding RNA.</title>
        <authorList>
            <person name="Behra P.R.K."/>
            <person name="Pettersson B.M.F."/>
            <person name="Ramesh M."/>
            <person name="Das S."/>
            <person name="Dasgupta S."/>
            <person name="Kirsebom L.A."/>
        </authorList>
    </citation>
    <scope>NUCLEOTIDE SEQUENCE</scope>
    <source>
        <strain evidence="15">DSM 44838</strain>
    </source>
</reference>
<keyword evidence="5" id="KW-0597">Phosphoprotein</keyword>
<dbReference type="PRINTS" id="PR00344">
    <property type="entry name" value="BCTRLSENSOR"/>
</dbReference>
<dbReference type="GO" id="GO:0005509">
    <property type="term" value="F:calcium ion binding"/>
    <property type="evidence" value="ECO:0007669"/>
    <property type="project" value="UniProtKB-ARBA"/>
</dbReference>
<comment type="cofactor">
    <cofactor evidence="2">
        <name>a divalent metal cation</name>
        <dbReference type="ChEBI" id="CHEBI:60240"/>
    </cofactor>
</comment>
<gene>
    <name evidence="15" type="ORF">H7K45_06300</name>
</gene>
<dbReference type="AlphaFoldDB" id="A0A9X2YZ84"/>
<evidence type="ECO:0000256" key="11">
    <source>
        <dbReference type="ARBA" id="ARBA00023136"/>
    </source>
</evidence>
<keyword evidence="7 12" id="KW-0812">Transmembrane</keyword>
<dbReference type="PROSITE" id="PS50109">
    <property type="entry name" value="HIS_KIN"/>
    <property type="match status" value="1"/>
</dbReference>
<dbReference type="InterPro" id="IPR004358">
    <property type="entry name" value="Sig_transdc_His_kin-like_C"/>
</dbReference>
<dbReference type="CDD" id="cd00075">
    <property type="entry name" value="HATPase"/>
    <property type="match status" value="1"/>
</dbReference>
<dbReference type="InterPro" id="IPR003661">
    <property type="entry name" value="HisK_dim/P_dom"/>
</dbReference>
<keyword evidence="6" id="KW-0808">Transferase</keyword>
<evidence type="ECO:0000259" key="13">
    <source>
        <dbReference type="PROSITE" id="PS50109"/>
    </source>
</evidence>
<dbReference type="SMART" id="SM00304">
    <property type="entry name" value="HAMP"/>
    <property type="match status" value="1"/>
</dbReference>
<sequence length="499" mass="53404">MTPTSKPSAPRAPWWRPRTLSRQLVGGVAVLVTVVTLGTGALSVYSLHTYMTTMSDAEVQHSLAAFEHSYDKLRTGPSGADGDPLTDFIGQAPGTLIAVMDGDSVVDSAMFSEGDTDPTPGPAVNSLQSTTWHTGHPQTVELNGLGKYRAASTEADDGRRLVSAVSMESANRVLAAKTVAVVLITLVAALFAGFGTVLLVRWTLRPLRRVAATAAKAAKMPLADDDHRITTRVRRADSDPDNEVGIVGETLNRLLSNVDSALAARAMSDRRMRRFLTDASHELRTPLAAIQGYAQLTRQESAALPPTTEYALARIESESRRMTALVGDMLLLSRLDERQGLEIQRVDLTRLVVDAVNDAIVSSPDHEWPTDLPDEPVWVMGDRARLHQVVSNLLSNARHHTPPGVTVTTALRMVSAESPTMVHVTVTDDGPGIDAKLLPELFERFVRGNRARADQPESTGLGLSIVASIVEAHGGTVSARSGGGSTEFTVKLPSAGEVA</sequence>
<dbReference type="FunFam" id="1.10.287.130:FF:000001">
    <property type="entry name" value="Two-component sensor histidine kinase"/>
    <property type="match status" value="1"/>
</dbReference>